<dbReference type="CDD" id="cd20013">
    <property type="entry name" value="PBP1_RPA0985_benzoate-like"/>
    <property type="match status" value="1"/>
</dbReference>
<evidence type="ECO:0000313" key="6">
    <source>
        <dbReference type="Proteomes" id="UP000246145"/>
    </source>
</evidence>
<evidence type="ECO:0000256" key="3">
    <source>
        <dbReference type="SAM" id="SignalP"/>
    </source>
</evidence>
<feature type="chain" id="PRO_5015470922" evidence="3">
    <location>
        <begin position="23"/>
        <end position="390"/>
    </location>
</feature>
<protein>
    <submittedName>
        <fullName evidence="5">Amino acid/amide ABC transporter substrate-binding protein (HAAT family)</fullName>
    </submittedName>
</protein>
<dbReference type="InterPro" id="IPR028081">
    <property type="entry name" value="Leu-bd"/>
</dbReference>
<proteinExistence type="inferred from homology"/>
<name>A0A2U1CIY9_9BURK</name>
<reference evidence="5 6" key="1">
    <citation type="submission" date="2018-04" db="EMBL/GenBank/DDBJ databases">
        <title>Genomic Encyclopedia of Type Strains, Phase IV (KMG-IV): sequencing the most valuable type-strain genomes for metagenomic binning, comparative biology and taxonomic classification.</title>
        <authorList>
            <person name="Goeker M."/>
        </authorList>
    </citation>
    <scope>NUCLEOTIDE SEQUENCE [LARGE SCALE GENOMIC DNA]</scope>
    <source>
        <strain evidence="5 6">DSM 10065</strain>
    </source>
</reference>
<comment type="similarity">
    <text evidence="1">Belongs to the leucine-binding protein family.</text>
</comment>
<feature type="domain" description="Leucine-binding protein" evidence="4">
    <location>
        <begin position="26"/>
        <end position="365"/>
    </location>
</feature>
<evidence type="ECO:0000313" key="5">
    <source>
        <dbReference type="EMBL" id="PVY60976.1"/>
    </source>
</evidence>
<dbReference type="Pfam" id="PF13458">
    <property type="entry name" value="Peripla_BP_6"/>
    <property type="match status" value="1"/>
</dbReference>
<dbReference type="PANTHER" id="PTHR30483:SF6">
    <property type="entry name" value="PERIPLASMIC BINDING PROTEIN OF ABC TRANSPORTER FOR NATURAL AMINO ACIDS"/>
    <property type="match status" value="1"/>
</dbReference>
<evidence type="ECO:0000259" key="4">
    <source>
        <dbReference type="Pfam" id="PF13458"/>
    </source>
</evidence>
<gene>
    <name evidence="5" type="ORF">C7440_3138</name>
</gene>
<keyword evidence="2 3" id="KW-0732">Signal</keyword>
<dbReference type="STRING" id="1231391.GCA_000308195_00037"/>
<dbReference type="InterPro" id="IPR051010">
    <property type="entry name" value="BCAA_transport"/>
</dbReference>
<comment type="caution">
    <text evidence="5">The sequence shown here is derived from an EMBL/GenBank/DDBJ whole genome shotgun (WGS) entry which is preliminary data.</text>
</comment>
<keyword evidence="6" id="KW-1185">Reference proteome</keyword>
<dbReference type="InterPro" id="IPR028082">
    <property type="entry name" value="Peripla_BP_I"/>
</dbReference>
<dbReference type="EMBL" id="QEKO01000005">
    <property type="protein sequence ID" value="PVY60976.1"/>
    <property type="molecule type" value="Genomic_DNA"/>
</dbReference>
<sequence length="390" mass="42095">MRFTKVLLTAAMSLGIAASAHAADDLKIGFVLPMSGPHASYGLQILNGAKLYMQQHGDTVAGRKVQILVKDDTGVAPEISRRAAQELVNREHVDVLAGFGLTPSAFAVAPLSASAKMPMVVMNAATSSVTEKSPYLVRTSMTLPQNSAPMATWALANGIKRVHTLAADYGPGHDAEKQFIKTFTAGGGEIIGEVRTPVQNPDFSPYLQRIKDAKPDAIFMFVPSGEQGVSFLKSYASRGLAEEGIKLIATGDLTDEDVLDAMGDPALGLITSFHYSDAHDSELNKQYTEAYAKAYPGVRPNFMSMGGYDGMHLIYEVLKKTNGDASGDAFIAAAKGMSWESPRGPITIDPETRDIIQDIYIRKVERRNGRLENVEFDVIKQVKDPGKADK</sequence>
<dbReference type="SUPFAM" id="SSF53822">
    <property type="entry name" value="Periplasmic binding protein-like I"/>
    <property type="match status" value="1"/>
</dbReference>
<organism evidence="5 6">
    <name type="scientific">Pusillimonas noertemannii</name>
    <dbReference type="NCBI Taxonomy" id="305977"/>
    <lineage>
        <taxon>Bacteria</taxon>
        <taxon>Pseudomonadati</taxon>
        <taxon>Pseudomonadota</taxon>
        <taxon>Betaproteobacteria</taxon>
        <taxon>Burkholderiales</taxon>
        <taxon>Alcaligenaceae</taxon>
        <taxon>Pusillimonas</taxon>
    </lineage>
</organism>
<feature type="signal peptide" evidence="3">
    <location>
        <begin position="1"/>
        <end position="22"/>
    </location>
</feature>
<evidence type="ECO:0000256" key="1">
    <source>
        <dbReference type="ARBA" id="ARBA00010062"/>
    </source>
</evidence>
<dbReference type="AlphaFoldDB" id="A0A2U1CIY9"/>
<dbReference type="PANTHER" id="PTHR30483">
    <property type="entry name" value="LEUCINE-SPECIFIC-BINDING PROTEIN"/>
    <property type="match status" value="1"/>
</dbReference>
<dbReference type="Gene3D" id="3.40.50.2300">
    <property type="match status" value="2"/>
</dbReference>
<dbReference type="RefSeq" id="WP_165832617.1">
    <property type="nucleotide sequence ID" value="NZ_JACCEX010000005.1"/>
</dbReference>
<evidence type="ECO:0000256" key="2">
    <source>
        <dbReference type="ARBA" id="ARBA00022729"/>
    </source>
</evidence>
<dbReference type="Proteomes" id="UP000246145">
    <property type="component" value="Unassembled WGS sequence"/>
</dbReference>
<accession>A0A2U1CIY9</accession>